<accession>A0A7D5QG79</accession>
<reference evidence="1 2" key="1">
    <citation type="submission" date="2020-06" db="EMBL/GenBank/DDBJ databases">
        <title>NJ-3-1, isolated from saline soil.</title>
        <authorList>
            <person name="Cui H.L."/>
            <person name="Shi X."/>
        </authorList>
    </citation>
    <scope>NUCLEOTIDE SEQUENCE [LARGE SCALE GENOMIC DNA]</scope>
    <source>
        <strain evidence="1 2">NJ-3-1</strain>
    </source>
</reference>
<keyword evidence="2" id="KW-1185">Reference proteome</keyword>
<dbReference type="AlphaFoldDB" id="A0A7D5QG79"/>
<organism evidence="1 2">
    <name type="scientific">Halorarum salinum</name>
    <dbReference type="NCBI Taxonomy" id="2743089"/>
    <lineage>
        <taxon>Archaea</taxon>
        <taxon>Methanobacteriati</taxon>
        <taxon>Methanobacteriota</taxon>
        <taxon>Stenosarchaea group</taxon>
        <taxon>Halobacteria</taxon>
        <taxon>Halobacteriales</taxon>
        <taxon>Haloferacaceae</taxon>
        <taxon>Halorarum</taxon>
    </lineage>
</organism>
<dbReference type="RefSeq" id="WP_179268608.1">
    <property type="nucleotide sequence ID" value="NZ_CP058579.1"/>
</dbReference>
<evidence type="ECO:0000313" key="1">
    <source>
        <dbReference type="EMBL" id="QLG62023.1"/>
    </source>
</evidence>
<protein>
    <submittedName>
        <fullName evidence="1">Uncharacterized protein</fullName>
    </submittedName>
</protein>
<evidence type="ECO:0000313" key="2">
    <source>
        <dbReference type="Proteomes" id="UP000509626"/>
    </source>
</evidence>
<dbReference type="GeneID" id="56037777"/>
<dbReference type="EMBL" id="CP058579">
    <property type="protein sequence ID" value="QLG62023.1"/>
    <property type="molecule type" value="Genomic_DNA"/>
</dbReference>
<sequence length="78" mass="8635">MTLENTFYEDAVTYVQNNKYGAAAEALSKTGDSQLQAECERLSELMGNHTEMLGGTLGQVISNYTDRLLDELARKADE</sequence>
<gene>
    <name evidence="1" type="ORF">HUG12_09920</name>
</gene>
<name>A0A7D5QG79_9EURY</name>
<proteinExistence type="predicted"/>
<dbReference type="Proteomes" id="UP000509626">
    <property type="component" value="Chromosome"/>
</dbReference>
<dbReference type="KEGG" id="halu:HUG12_09920"/>